<dbReference type="InterPro" id="IPR008984">
    <property type="entry name" value="SMAD_FHA_dom_sf"/>
</dbReference>
<evidence type="ECO:0000313" key="3">
    <source>
        <dbReference type="EMBL" id="KIE44639.1"/>
    </source>
</evidence>
<feature type="transmembrane region" description="Helical" evidence="1">
    <location>
        <begin position="6"/>
        <end position="28"/>
    </location>
</feature>
<evidence type="ECO:0000259" key="2">
    <source>
        <dbReference type="PROSITE" id="PS50006"/>
    </source>
</evidence>
<dbReference type="InterPro" id="IPR000253">
    <property type="entry name" value="FHA_dom"/>
</dbReference>
<dbReference type="Pfam" id="PF00498">
    <property type="entry name" value="FHA"/>
    <property type="match status" value="1"/>
</dbReference>
<sequence>MANVSLIFKVVIIIIVYCIIVYALKIMYNDMKNEGKRMPKKSNAVKFGLEIMDKGQNYELQDGGVIPINDYLTIGRSEDNMVILSDRYVSSHHLKIYMRNNEYILEDLGSTNGTFVNDVKIASKVTLKRGDRIKVGSSIFKVLQ</sequence>
<accession>A0A0C1TV86</accession>
<feature type="domain" description="FHA" evidence="2">
    <location>
        <begin position="72"/>
        <end position="121"/>
    </location>
</feature>
<gene>
    <name evidence="3" type="ORF">U732_565</name>
</gene>
<reference evidence="3 4" key="1">
    <citation type="journal article" date="2015" name="Infect. Genet. Evol.">
        <title>Genomic sequences of six botulinum neurotoxin-producing strains representing three clostridial species illustrate the mobility and diversity of botulinum neurotoxin genes.</title>
        <authorList>
            <person name="Smith T.J."/>
            <person name="Hill K.K."/>
            <person name="Xie G."/>
            <person name="Foley B.T."/>
            <person name="Williamson C.H."/>
            <person name="Foster J.T."/>
            <person name="Johnson S.L."/>
            <person name="Chertkov O."/>
            <person name="Teshima H."/>
            <person name="Gibbons H.S."/>
            <person name="Johnsky L.A."/>
            <person name="Karavis M.A."/>
            <person name="Smith L.A."/>
        </authorList>
    </citation>
    <scope>NUCLEOTIDE SEQUENCE [LARGE SCALE GENOMIC DNA]</scope>
    <source>
        <strain evidence="3 4">CDC 2741</strain>
    </source>
</reference>
<dbReference type="Gene3D" id="2.60.200.20">
    <property type="match status" value="1"/>
</dbReference>
<dbReference type="OrthoDB" id="9816434at2"/>
<dbReference type="CDD" id="cd00060">
    <property type="entry name" value="FHA"/>
    <property type="match status" value="1"/>
</dbReference>
<keyword evidence="1" id="KW-1133">Transmembrane helix</keyword>
<dbReference type="InterPro" id="IPR050923">
    <property type="entry name" value="Cell_Proc_Reg/RNA_Proc"/>
</dbReference>
<dbReference type="RefSeq" id="WP_039636482.1">
    <property type="nucleotide sequence ID" value="NZ_AYSO01000020.1"/>
</dbReference>
<keyword evidence="1" id="KW-0472">Membrane</keyword>
<dbReference type="EMBL" id="AYSO01000020">
    <property type="protein sequence ID" value="KIE44639.1"/>
    <property type="molecule type" value="Genomic_DNA"/>
</dbReference>
<dbReference type="SUPFAM" id="SSF49879">
    <property type="entry name" value="SMAD/FHA domain"/>
    <property type="match status" value="1"/>
</dbReference>
<comment type="caution">
    <text evidence="3">The sequence shown here is derived from an EMBL/GenBank/DDBJ whole genome shotgun (WGS) entry which is preliminary data.</text>
</comment>
<dbReference type="SMART" id="SM00240">
    <property type="entry name" value="FHA"/>
    <property type="match status" value="1"/>
</dbReference>
<dbReference type="Proteomes" id="UP000031366">
    <property type="component" value="Unassembled WGS sequence"/>
</dbReference>
<keyword evidence="1" id="KW-0812">Transmembrane</keyword>
<evidence type="ECO:0000256" key="1">
    <source>
        <dbReference type="SAM" id="Phobius"/>
    </source>
</evidence>
<organism evidence="3 4">
    <name type="scientific">Clostridium argentinense CDC 2741</name>
    <dbReference type="NCBI Taxonomy" id="1418104"/>
    <lineage>
        <taxon>Bacteria</taxon>
        <taxon>Bacillati</taxon>
        <taxon>Bacillota</taxon>
        <taxon>Clostridia</taxon>
        <taxon>Eubacteriales</taxon>
        <taxon>Clostridiaceae</taxon>
        <taxon>Clostridium</taxon>
    </lineage>
</organism>
<dbReference type="STRING" id="29341.RSJ17_05625"/>
<dbReference type="AlphaFoldDB" id="A0A0C1TV86"/>
<dbReference type="PANTHER" id="PTHR23308">
    <property type="entry name" value="NUCLEAR INHIBITOR OF PROTEIN PHOSPHATASE-1"/>
    <property type="match status" value="1"/>
</dbReference>
<protein>
    <submittedName>
        <fullName evidence="3">FHA domain protein</fullName>
    </submittedName>
</protein>
<keyword evidence="4" id="KW-1185">Reference proteome</keyword>
<evidence type="ECO:0000313" key="4">
    <source>
        <dbReference type="Proteomes" id="UP000031366"/>
    </source>
</evidence>
<proteinExistence type="predicted"/>
<name>A0A0C1TV86_9CLOT</name>
<dbReference type="PROSITE" id="PS50006">
    <property type="entry name" value="FHA_DOMAIN"/>
    <property type="match status" value="1"/>
</dbReference>